<dbReference type="EMBL" id="AMPO01000001">
    <property type="protein sequence ID" value="EKF86900.1"/>
    <property type="molecule type" value="Genomic_DNA"/>
</dbReference>
<dbReference type="AlphaFoldDB" id="K2RVX8"/>
<evidence type="ECO:0000256" key="4">
    <source>
        <dbReference type="ARBA" id="ARBA00022801"/>
    </source>
</evidence>
<dbReference type="PATRIC" id="fig|1204725.3.peg.279"/>
<dbReference type="Gene3D" id="1.10.1670.10">
    <property type="entry name" value="Helix-hairpin-Helix base-excision DNA repair enzymes (C-terminal)"/>
    <property type="match status" value="1"/>
</dbReference>
<name>K2RVX8_METFP</name>
<dbReference type="SMART" id="SM00478">
    <property type="entry name" value="ENDO3c"/>
    <property type="match status" value="1"/>
</dbReference>
<reference evidence="11 12" key="1">
    <citation type="journal article" date="2012" name="J. Bacteriol.">
        <title>Draft genome sequence of Methanobacterium formicicum DSM 3637, an archaebacterium isolated from the methane producer amoeba Pelomyxa palustris.</title>
        <authorList>
            <person name="Gutierrez G."/>
        </authorList>
    </citation>
    <scope>NUCLEOTIDE SEQUENCE [LARGE SCALE GENOMIC DNA]</scope>
    <source>
        <strain evidence="12">DSM 3637 / PP1</strain>
    </source>
</reference>
<keyword evidence="8" id="KW-0326">Glycosidase</keyword>
<dbReference type="InterPro" id="IPR011257">
    <property type="entry name" value="DNA_glycosylase"/>
</dbReference>
<keyword evidence="12" id="KW-1185">Reference proteome</keyword>
<evidence type="ECO:0000256" key="5">
    <source>
        <dbReference type="ARBA" id="ARBA00023204"/>
    </source>
</evidence>
<dbReference type="InterPro" id="IPR003265">
    <property type="entry name" value="HhH-GPD_domain"/>
</dbReference>
<keyword evidence="4" id="KW-0378">Hydrolase</keyword>
<evidence type="ECO:0000313" key="12">
    <source>
        <dbReference type="Proteomes" id="UP000007360"/>
    </source>
</evidence>
<keyword evidence="6 11" id="KW-0456">Lyase</keyword>
<dbReference type="GO" id="GO:0003684">
    <property type="term" value="F:damaged DNA binding"/>
    <property type="evidence" value="ECO:0007669"/>
    <property type="project" value="InterPro"/>
</dbReference>
<evidence type="ECO:0000256" key="7">
    <source>
        <dbReference type="ARBA" id="ARBA00023268"/>
    </source>
</evidence>
<evidence type="ECO:0000256" key="6">
    <source>
        <dbReference type="ARBA" id="ARBA00023239"/>
    </source>
</evidence>
<keyword evidence="7" id="KW-0511">Multifunctional enzyme</keyword>
<dbReference type="SUPFAM" id="SSF55945">
    <property type="entry name" value="TATA-box binding protein-like"/>
    <property type="match status" value="1"/>
</dbReference>
<accession>K2RVX8</accession>
<keyword evidence="3" id="KW-0227">DNA damage</keyword>
<protein>
    <recommendedName>
        <fullName evidence="2">DNA-(apurinic or apyrimidinic site) lyase</fullName>
        <ecNumber evidence="2">4.2.99.18</ecNumber>
    </recommendedName>
</protein>
<dbReference type="Proteomes" id="UP000007360">
    <property type="component" value="Unassembled WGS sequence"/>
</dbReference>
<dbReference type="EC" id="4.2.99.18" evidence="2"/>
<evidence type="ECO:0000313" key="11">
    <source>
        <dbReference type="EMBL" id="EKF86900.1"/>
    </source>
</evidence>
<dbReference type="Pfam" id="PF07934">
    <property type="entry name" value="OGG_N"/>
    <property type="match status" value="1"/>
</dbReference>
<proteinExistence type="inferred from homology"/>
<dbReference type="CDD" id="cd00056">
    <property type="entry name" value="ENDO3c"/>
    <property type="match status" value="1"/>
</dbReference>
<dbReference type="Gene3D" id="1.10.340.30">
    <property type="entry name" value="Hypothetical protein, domain 2"/>
    <property type="match status" value="1"/>
</dbReference>
<feature type="domain" description="HhH-GPD" evidence="10">
    <location>
        <begin position="134"/>
        <end position="316"/>
    </location>
</feature>
<dbReference type="Gene3D" id="3.30.310.20">
    <property type="entry name" value="DNA-3-methyladenine glycosylase AlkA, N-terminal domain"/>
    <property type="match status" value="1"/>
</dbReference>
<gene>
    <name evidence="11" type="ORF">A994_01400</name>
</gene>
<dbReference type="PANTHER" id="PTHR10242:SF2">
    <property type="entry name" value="N-GLYCOSYLASE_DNA LYASE"/>
    <property type="match status" value="1"/>
</dbReference>
<dbReference type="InterPro" id="IPR052054">
    <property type="entry name" value="Oxidative_DNA_repair_enzyme"/>
</dbReference>
<dbReference type="Pfam" id="PF00730">
    <property type="entry name" value="HhH-GPD"/>
    <property type="match status" value="1"/>
</dbReference>
<evidence type="ECO:0000256" key="9">
    <source>
        <dbReference type="ARBA" id="ARBA00044632"/>
    </source>
</evidence>
<dbReference type="GO" id="GO:0008534">
    <property type="term" value="F:oxidized purine nucleobase lesion DNA N-glycosylase activity"/>
    <property type="evidence" value="ECO:0007669"/>
    <property type="project" value="InterPro"/>
</dbReference>
<dbReference type="InterPro" id="IPR037046">
    <property type="entry name" value="AlkA_N_sf"/>
</dbReference>
<dbReference type="RefSeq" id="WP_004029473.1">
    <property type="nucleotide sequence ID" value="NZ_AMPO01000001.1"/>
</dbReference>
<evidence type="ECO:0000259" key="10">
    <source>
        <dbReference type="SMART" id="SM00478"/>
    </source>
</evidence>
<dbReference type="GO" id="GO:0140078">
    <property type="term" value="F:class I DNA-(apurinic or apyrimidinic site) endonuclease activity"/>
    <property type="evidence" value="ECO:0007669"/>
    <property type="project" value="UniProtKB-EC"/>
</dbReference>
<comment type="catalytic activity">
    <reaction evidence="9">
        <text>2'-deoxyribonucleotide-(2'-deoxyribose 5'-phosphate)-2'-deoxyribonucleotide-DNA = a 3'-end 2'-deoxyribonucleotide-(2,3-dehydro-2,3-deoxyribose 5'-phosphate)-DNA + a 5'-end 5'-phospho-2'-deoxyribonucleoside-DNA + H(+)</text>
        <dbReference type="Rhea" id="RHEA:66592"/>
        <dbReference type="Rhea" id="RHEA-COMP:13180"/>
        <dbReference type="Rhea" id="RHEA-COMP:16897"/>
        <dbReference type="Rhea" id="RHEA-COMP:17067"/>
        <dbReference type="ChEBI" id="CHEBI:15378"/>
        <dbReference type="ChEBI" id="CHEBI:136412"/>
        <dbReference type="ChEBI" id="CHEBI:157695"/>
        <dbReference type="ChEBI" id="CHEBI:167181"/>
        <dbReference type="EC" id="4.2.99.18"/>
    </reaction>
</comment>
<comment type="similarity">
    <text evidence="1">Belongs to the type-1 OGG1 family.</text>
</comment>
<evidence type="ECO:0000256" key="3">
    <source>
        <dbReference type="ARBA" id="ARBA00022763"/>
    </source>
</evidence>
<dbReference type="GO" id="GO:0006289">
    <property type="term" value="P:nucleotide-excision repair"/>
    <property type="evidence" value="ECO:0007669"/>
    <property type="project" value="InterPro"/>
</dbReference>
<evidence type="ECO:0000256" key="2">
    <source>
        <dbReference type="ARBA" id="ARBA00012720"/>
    </source>
</evidence>
<evidence type="ECO:0000256" key="1">
    <source>
        <dbReference type="ARBA" id="ARBA00010679"/>
    </source>
</evidence>
<sequence>MITQFNIKNQKIKGPLNLSLTINSGQTSQPPWKESNSYFQELIQVEGAPCLVNIKHDDADTDSNLEIIAESTEKVSEKGIKNSVREIFSLDHDLNQFYQFLSEDPKLTPTIEFCQGLRLFNAHNPFECIISSISSANCSILRWTRSVNDIKRKWGDQYHFDSGDFYSFPVPNVLGNVPEHDLEEMQRCEDELPEDFIFENNLQACGVGYRAKYIINAARMIQSEIGIQKVARMRYDEAFDTILQLPGVGPKVADCILLYGFKMGEAFPVDVWIKRIVEHLYFPGEELKPQEVRVFGMERYGDWAGYVQLYLFHYARKSGLLESLRKK</sequence>
<dbReference type="InterPro" id="IPR023170">
    <property type="entry name" value="HhH_base_excis_C"/>
</dbReference>
<dbReference type="GO" id="GO:0006284">
    <property type="term" value="P:base-excision repair"/>
    <property type="evidence" value="ECO:0007669"/>
    <property type="project" value="InterPro"/>
</dbReference>
<keyword evidence="5" id="KW-0234">DNA repair</keyword>
<dbReference type="SUPFAM" id="SSF48150">
    <property type="entry name" value="DNA-glycosylase"/>
    <property type="match status" value="1"/>
</dbReference>
<comment type="caution">
    <text evidence="11">The sequence shown here is derived from an EMBL/GenBank/DDBJ whole genome shotgun (WGS) entry which is preliminary data.</text>
</comment>
<organism evidence="11 12">
    <name type="scientific">Methanobacterium formicicum (strain DSM 3637 / PP1)</name>
    <dbReference type="NCBI Taxonomy" id="1204725"/>
    <lineage>
        <taxon>Archaea</taxon>
        <taxon>Methanobacteriati</taxon>
        <taxon>Methanobacteriota</taxon>
        <taxon>Methanomada group</taxon>
        <taxon>Methanobacteria</taxon>
        <taxon>Methanobacteriales</taxon>
        <taxon>Methanobacteriaceae</taxon>
        <taxon>Methanobacterium</taxon>
    </lineage>
</organism>
<dbReference type="InterPro" id="IPR012904">
    <property type="entry name" value="OGG_N"/>
</dbReference>
<evidence type="ECO:0000256" key="8">
    <source>
        <dbReference type="ARBA" id="ARBA00023295"/>
    </source>
</evidence>
<dbReference type="PANTHER" id="PTHR10242">
    <property type="entry name" value="8-OXOGUANINE DNA GLYCOSYLASE"/>
    <property type="match status" value="1"/>
</dbReference>